<dbReference type="Proteomes" id="UP001500620">
    <property type="component" value="Unassembled WGS sequence"/>
</dbReference>
<keyword evidence="1" id="KW-0472">Membrane</keyword>
<dbReference type="InterPro" id="IPR036249">
    <property type="entry name" value="Thioredoxin-like_sf"/>
</dbReference>
<feature type="domain" description="Thioredoxin-like fold" evidence="2">
    <location>
        <begin position="62"/>
        <end position="222"/>
    </location>
</feature>
<proteinExistence type="predicted"/>
<evidence type="ECO:0000256" key="1">
    <source>
        <dbReference type="SAM" id="Phobius"/>
    </source>
</evidence>
<evidence type="ECO:0000313" key="3">
    <source>
        <dbReference type="EMBL" id="GAA4259099.1"/>
    </source>
</evidence>
<comment type="caution">
    <text evidence="3">The sequence shown here is derived from an EMBL/GenBank/DDBJ whole genome shotgun (WGS) entry which is preliminary data.</text>
</comment>
<dbReference type="InterPro" id="IPR012336">
    <property type="entry name" value="Thioredoxin-like_fold"/>
</dbReference>
<dbReference type="Pfam" id="PF13462">
    <property type="entry name" value="Thioredoxin_4"/>
    <property type="match status" value="1"/>
</dbReference>
<accession>A0ABP8DLT0</accession>
<dbReference type="SUPFAM" id="SSF52833">
    <property type="entry name" value="Thioredoxin-like"/>
    <property type="match status" value="1"/>
</dbReference>
<gene>
    <name evidence="3" type="ORF">GCM10022255_082430</name>
</gene>
<evidence type="ECO:0000259" key="2">
    <source>
        <dbReference type="Pfam" id="PF13462"/>
    </source>
</evidence>
<keyword evidence="4" id="KW-1185">Reference proteome</keyword>
<protein>
    <recommendedName>
        <fullName evidence="2">Thioredoxin-like fold domain-containing protein</fullName>
    </recommendedName>
</protein>
<evidence type="ECO:0000313" key="4">
    <source>
        <dbReference type="Proteomes" id="UP001500620"/>
    </source>
</evidence>
<dbReference type="Gene3D" id="3.40.30.10">
    <property type="entry name" value="Glutaredoxin"/>
    <property type="match status" value="1"/>
</dbReference>
<name>A0ABP8DLT0_9ACTN</name>
<feature type="transmembrane region" description="Helical" evidence="1">
    <location>
        <begin position="12"/>
        <end position="32"/>
    </location>
</feature>
<sequence length="239" mass="24359">MGKQRRNRNRILGAGGGIVIAGLLVAIVIALVNAAGGKAETAATPGAPGAPLSPANATPAGAVAIGRADAPVRLEVYLDYMCPYCGRFERANADEVGRLVAAGTVRLELYPLSFLDGRSAGTHYSTRAANAVATVADRALDKVLALNRALYAQQPKEGGAGLTDDRIAALAAEAGVPQDVVTAFGARTFEPWIARLTETAFGSGGVTGTPTVRINGKVFKGDLYTAGPLTDAVTAARGG</sequence>
<organism evidence="3 4">
    <name type="scientific">Dactylosporangium darangshiense</name>
    <dbReference type="NCBI Taxonomy" id="579108"/>
    <lineage>
        <taxon>Bacteria</taxon>
        <taxon>Bacillati</taxon>
        <taxon>Actinomycetota</taxon>
        <taxon>Actinomycetes</taxon>
        <taxon>Micromonosporales</taxon>
        <taxon>Micromonosporaceae</taxon>
        <taxon>Dactylosporangium</taxon>
    </lineage>
</organism>
<keyword evidence="1" id="KW-0812">Transmembrane</keyword>
<dbReference type="EMBL" id="BAABAT010000034">
    <property type="protein sequence ID" value="GAA4259099.1"/>
    <property type="molecule type" value="Genomic_DNA"/>
</dbReference>
<keyword evidence="1" id="KW-1133">Transmembrane helix</keyword>
<reference evidence="4" key="1">
    <citation type="journal article" date="2019" name="Int. J. Syst. Evol. Microbiol.">
        <title>The Global Catalogue of Microorganisms (GCM) 10K type strain sequencing project: providing services to taxonomists for standard genome sequencing and annotation.</title>
        <authorList>
            <consortium name="The Broad Institute Genomics Platform"/>
            <consortium name="The Broad Institute Genome Sequencing Center for Infectious Disease"/>
            <person name="Wu L."/>
            <person name="Ma J."/>
        </authorList>
    </citation>
    <scope>NUCLEOTIDE SEQUENCE [LARGE SCALE GENOMIC DNA]</scope>
    <source>
        <strain evidence="4">JCM 17441</strain>
    </source>
</reference>